<keyword evidence="3" id="KW-1185">Reference proteome</keyword>
<name>A0A9P7FNH3_9AGAR</name>
<reference evidence="2" key="1">
    <citation type="submission" date="2021-02" db="EMBL/GenBank/DDBJ databases">
        <authorList>
            <person name="Nieuwenhuis M."/>
            <person name="Van De Peppel L.J.J."/>
        </authorList>
    </citation>
    <scope>NUCLEOTIDE SEQUENCE</scope>
    <source>
        <strain evidence="2">D49</strain>
    </source>
</reference>
<reference evidence="2" key="2">
    <citation type="submission" date="2021-10" db="EMBL/GenBank/DDBJ databases">
        <title>Phylogenomics reveals ancestral predisposition of the termite-cultivated fungus Termitomyces towards a domesticated lifestyle.</title>
        <authorList>
            <person name="Auxier B."/>
            <person name="Grum-Grzhimaylo A."/>
            <person name="Cardenas M.E."/>
            <person name="Lodge J.D."/>
            <person name="Laessoe T."/>
            <person name="Pedersen O."/>
            <person name="Smith M.E."/>
            <person name="Kuyper T.W."/>
            <person name="Franco-Molano E.A."/>
            <person name="Baroni T.J."/>
            <person name="Aanen D.K."/>
        </authorList>
    </citation>
    <scope>NUCLEOTIDE SEQUENCE</scope>
    <source>
        <strain evidence="2">D49</strain>
    </source>
</reference>
<evidence type="ECO:0000313" key="2">
    <source>
        <dbReference type="EMBL" id="KAG5633168.1"/>
    </source>
</evidence>
<feature type="non-terminal residue" evidence="2">
    <location>
        <position position="1"/>
    </location>
</feature>
<dbReference type="Proteomes" id="UP000717328">
    <property type="component" value="Unassembled WGS sequence"/>
</dbReference>
<gene>
    <name evidence="2" type="ORF">H0H81_010309</name>
</gene>
<organism evidence="2 3">
    <name type="scientific">Sphagnurus paluster</name>
    <dbReference type="NCBI Taxonomy" id="117069"/>
    <lineage>
        <taxon>Eukaryota</taxon>
        <taxon>Fungi</taxon>
        <taxon>Dikarya</taxon>
        <taxon>Basidiomycota</taxon>
        <taxon>Agaricomycotina</taxon>
        <taxon>Agaricomycetes</taxon>
        <taxon>Agaricomycetidae</taxon>
        <taxon>Agaricales</taxon>
        <taxon>Tricholomatineae</taxon>
        <taxon>Lyophyllaceae</taxon>
        <taxon>Sphagnurus</taxon>
    </lineage>
</organism>
<feature type="region of interest" description="Disordered" evidence="1">
    <location>
        <begin position="1"/>
        <end position="73"/>
    </location>
</feature>
<feature type="compositionally biased region" description="Low complexity" evidence="1">
    <location>
        <begin position="21"/>
        <end position="35"/>
    </location>
</feature>
<sequence length="73" mass="7684">YVCPKCNHFNRSPNAKKHSGLSTPSPTSTSPLPTSQALPRNSPTPEKRSPPSRSASPPTVDAAAAESMEVDDP</sequence>
<dbReference type="EMBL" id="JABCKI010008917">
    <property type="protein sequence ID" value="KAG5633168.1"/>
    <property type="molecule type" value="Genomic_DNA"/>
</dbReference>
<protein>
    <submittedName>
        <fullName evidence="2">Uncharacterized protein</fullName>
    </submittedName>
</protein>
<proteinExistence type="predicted"/>
<evidence type="ECO:0000256" key="1">
    <source>
        <dbReference type="SAM" id="MobiDB-lite"/>
    </source>
</evidence>
<evidence type="ECO:0000313" key="3">
    <source>
        <dbReference type="Proteomes" id="UP000717328"/>
    </source>
</evidence>
<dbReference type="AlphaFoldDB" id="A0A9P7FNH3"/>
<comment type="caution">
    <text evidence="2">The sequence shown here is derived from an EMBL/GenBank/DDBJ whole genome shotgun (WGS) entry which is preliminary data.</text>
</comment>
<accession>A0A9P7FNH3</accession>